<dbReference type="AlphaFoldDB" id="A0A6B0RZ18"/>
<accession>A0A6B0RZ18</accession>
<evidence type="ECO:0000313" key="2">
    <source>
        <dbReference type="EMBL" id="MXQ93997.1"/>
    </source>
</evidence>
<evidence type="ECO:0000313" key="3">
    <source>
        <dbReference type="Proteomes" id="UP000322234"/>
    </source>
</evidence>
<feature type="region of interest" description="Disordered" evidence="1">
    <location>
        <begin position="122"/>
        <end position="151"/>
    </location>
</feature>
<protein>
    <submittedName>
        <fullName evidence="2">Uncharacterized protein</fullName>
    </submittedName>
</protein>
<sequence>MKTPLLFVTSGHSHRLCAYAQSFHAKIADCPFSASCYQDAVYVTFKVYLNNGQPYFLELQDDICKNSKNRMSLKRISTGQFIRILQLHAPSFPNEFAKRKRHLYKSNTIRIKLTGNKVLDNAKDREYKNGKDHQTNSRDLNKHGSVSPKRSYTGVWDNHSISGDSQSLAFRARELDSLEW</sequence>
<proteinExistence type="predicted"/>
<dbReference type="EMBL" id="VBQZ03000104">
    <property type="protein sequence ID" value="MXQ93997.1"/>
    <property type="molecule type" value="Genomic_DNA"/>
</dbReference>
<name>A0A6B0RZ18_9CETA</name>
<organism evidence="2 3">
    <name type="scientific">Bos mutus</name>
    <name type="common">wild yak</name>
    <dbReference type="NCBI Taxonomy" id="72004"/>
    <lineage>
        <taxon>Eukaryota</taxon>
        <taxon>Metazoa</taxon>
        <taxon>Chordata</taxon>
        <taxon>Craniata</taxon>
        <taxon>Vertebrata</taxon>
        <taxon>Euteleostomi</taxon>
        <taxon>Mammalia</taxon>
        <taxon>Eutheria</taxon>
        <taxon>Laurasiatheria</taxon>
        <taxon>Artiodactyla</taxon>
        <taxon>Ruminantia</taxon>
        <taxon>Pecora</taxon>
        <taxon>Bovidae</taxon>
        <taxon>Bovinae</taxon>
        <taxon>Bos</taxon>
    </lineage>
</organism>
<gene>
    <name evidence="2" type="ORF">E5288_WYG013482</name>
</gene>
<reference evidence="2" key="1">
    <citation type="submission" date="2019-10" db="EMBL/GenBank/DDBJ databases">
        <title>The sequence and de novo assembly of the wild yak genome.</title>
        <authorList>
            <person name="Liu Y."/>
        </authorList>
    </citation>
    <scope>NUCLEOTIDE SEQUENCE [LARGE SCALE GENOMIC DNA]</scope>
    <source>
        <strain evidence="2">WY2019</strain>
    </source>
</reference>
<evidence type="ECO:0000256" key="1">
    <source>
        <dbReference type="SAM" id="MobiDB-lite"/>
    </source>
</evidence>
<comment type="caution">
    <text evidence="2">The sequence shown here is derived from an EMBL/GenBank/DDBJ whole genome shotgun (WGS) entry which is preliminary data.</text>
</comment>
<dbReference type="Proteomes" id="UP000322234">
    <property type="component" value="Unassembled WGS sequence"/>
</dbReference>
<feature type="compositionally biased region" description="Basic and acidic residues" evidence="1">
    <location>
        <begin position="122"/>
        <end position="142"/>
    </location>
</feature>
<keyword evidence="3" id="KW-1185">Reference proteome</keyword>